<organism evidence="1 2">
    <name type="scientific">Lactococcus lactis subsp. lactis</name>
    <name type="common">Streptococcus lactis</name>
    <dbReference type="NCBI Taxonomy" id="1360"/>
    <lineage>
        <taxon>Bacteria</taxon>
        <taxon>Bacillati</taxon>
        <taxon>Bacillota</taxon>
        <taxon>Bacilli</taxon>
        <taxon>Lactobacillales</taxon>
        <taxon>Streptococcaceae</taxon>
        <taxon>Lactococcus</taxon>
    </lineage>
</organism>
<evidence type="ECO:0000313" key="1">
    <source>
        <dbReference type="EMBL" id="KSU13092.1"/>
    </source>
</evidence>
<dbReference type="Proteomes" id="UP000054230">
    <property type="component" value="Unassembled WGS sequence"/>
</dbReference>
<gene>
    <name evidence="1" type="ORF">LMG8520_0579</name>
</gene>
<dbReference type="PATRIC" id="fig|1360.106.peg.1857"/>
<accession>A0A0V8DHW1</accession>
<dbReference type="EMBL" id="LKLP01000031">
    <property type="protein sequence ID" value="KSU13092.1"/>
    <property type="molecule type" value="Genomic_DNA"/>
</dbReference>
<evidence type="ECO:0000313" key="2">
    <source>
        <dbReference type="Proteomes" id="UP000054230"/>
    </source>
</evidence>
<proteinExistence type="predicted"/>
<dbReference type="AlphaFoldDB" id="A0A0V8DHW1"/>
<dbReference type="RefSeq" id="WP_237671081.1">
    <property type="nucleotide sequence ID" value="NZ_LKLP01000031.1"/>
</dbReference>
<protein>
    <submittedName>
        <fullName evidence="1">PhnO protein</fullName>
    </submittedName>
</protein>
<reference evidence="2" key="1">
    <citation type="submission" date="2015-10" db="EMBL/GenBank/DDBJ databases">
        <title>Draft Genome Sequences of 11 Lactococcus lactis subspecies cremoris strains.</title>
        <authorList>
            <person name="Wels M."/>
            <person name="Backus L."/>
            <person name="Boekhorst J."/>
            <person name="Dijkstra A."/>
            <person name="Beerthuizen M."/>
            <person name="Kelly W."/>
            <person name="Siezen R."/>
            <person name="Bachmann H."/>
            <person name="Van Hijum S."/>
        </authorList>
    </citation>
    <scope>NUCLEOTIDE SEQUENCE [LARGE SCALE GENOMIC DNA]</scope>
    <source>
        <strain evidence="2">LMG8520</strain>
    </source>
</reference>
<name>A0A0V8DHW1_LACLL</name>
<sequence>MSELEIRRLELSDAEAFMVYIANWATDTCPFKIDAVKAYAELSLENFSDYVEKNS</sequence>
<comment type="caution">
    <text evidence="1">The sequence shown here is derived from an EMBL/GenBank/DDBJ whole genome shotgun (WGS) entry which is preliminary data.</text>
</comment>